<gene>
    <name evidence="2" type="ORF">MASH_00050</name>
</gene>
<geneLocation type="plasmid" evidence="2">
    <name>pMA100</name>
</geneLocation>
<dbReference type="EMBL" id="KR997898">
    <property type="protein sequence ID" value="AKT73043.1"/>
    <property type="molecule type" value="Genomic_DNA"/>
</dbReference>
<evidence type="ECO:0000256" key="1">
    <source>
        <dbReference type="SAM" id="MobiDB-lite"/>
    </source>
</evidence>
<evidence type="ECO:0000313" key="2">
    <source>
        <dbReference type="EMBL" id="AKT73043.1"/>
    </source>
</evidence>
<name>A0A187NEY1_MYCAV</name>
<keyword evidence="2" id="KW-0614">Plasmid</keyword>
<proteinExistence type="predicted"/>
<feature type="region of interest" description="Disordered" evidence="1">
    <location>
        <begin position="139"/>
        <end position="163"/>
    </location>
</feature>
<dbReference type="RefSeq" id="WP_023882609.1">
    <property type="nucleotide sequence ID" value="NZ_JAULCN010000019.1"/>
</dbReference>
<reference evidence="2" key="1">
    <citation type="submission" date="2015-05" db="EMBL/GenBank/DDBJ databases">
        <authorList>
            <person name="Machado G.E."/>
            <person name="Matsumoto C.K."/>
            <person name="Rabello M.S."/>
            <person name="Almeida L.G.P."/>
            <person name="Leao S.C."/>
        </authorList>
    </citation>
    <scope>NUCLEOTIDE SEQUENCE</scope>
    <source>
        <strain evidence="2">88Br</strain>
        <plasmid evidence="2">pMA100</plasmid>
    </source>
</reference>
<organism evidence="2">
    <name type="scientific">Mycobacterium avium subsp. hominissuis</name>
    <dbReference type="NCBI Taxonomy" id="439334"/>
    <lineage>
        <taxon>Bacteria</taxon>
        <taxon>Bacillati</taxon>
        <taxon>Actinomycetota</taxon>
        <taxon>Actinomycetes</taxon>
        <taxon>Mycobacteriales</taxon>
        <taxon>Mycobacteriaceae</taxon>
        <taxon>Mycobacterium</taxon>
        <taxon>Mycobacterium avium complex (MAC)</taxon>
    </lineage>
</organism>
<dbReference type="AlphaFoldDB" id="A0A187NEY1"/>
<sequence length="163" mass="17369">MTWTVQCSYAATAPGDFDAVSGAAVTYDPHRGATQVALEVQAGTLEEAAISGLSTAARITGLPPARLCVQRTADLIADHEHPAPLDLDLIGVTEIAGELGVSRQRAGKLADDPDFPAPVLRTAAGRLYTRDSVKAFQQRWTAARNPRGGRRRRQHATASQADR</sequence>
<protein>
    <submittedName>
        <fullName evidence="2">Uncharacterized protein</fullName>
    </submittedName>
</protein>
<accession>A0A187NEY1</accession>